<name>A0A6J4KGP6_9BACT</name>
<evidence type="ECO:0000313" key="2">
    <source>
        <dbReference type="EMBL" id="CAA9305222.1"/>
    </source>
</evidence>
<feature type="compositionally biased region" description="Basic and acidic residues" evidence="1">
    <location>
        <begin position="24"/>
        <end position="35"/>
    </location>
</feature>
<evidence type="ECO:0000256" key="1">
    <source>
        <dbReference type="SAM" id="MobiDB-lite"/>
    </source>
</evidence>
<protein>
    <submittedName>
        <fullName evidence="2">Uncharacterized protein</fullName>
    </submittedName>
</protein>
<proteinExistence type="predicted"/>
<feature type="compositionally biased region" description="Basic residues" evidence="1">
    <location>
        <begin position="38"/>
        <end position="48"/>
    </location>
</feature>
<reference evidence="2" key="1">
    <citation type="submission" date="2020-02" db="EMBL/GenBank/DDBJ databases">
        <authorList>
            <person name="Meier V. D."/>
        </authorList>
    </citation>
    <scope>NUCLEOTIDE SEQUENCE</scope>
    <source>
        <strain evidence="2">AVDCRST_MAG40</strain>
    </source>
</reference>
<organism evidence="2">
    <name type="scientific">uncultured Gemmatimonadaceae bacterium</name>
    <dbReference type="NCBI Taxonomy" id="246130"/>
    <lineage>
        <taxon>Bacteria</taxon>
        <taxon>Pseudomonadati</taxon>
        <taxon>Gemmatimonadota</taxon>
        <taxon>Gemmatimonadia</taxon>
        <taxon>Gemmatimonadales</taxon>
        <taxon>Gemmatimonadaceae</taxon>
        <taxon>environmental samples</taxon>
    </lineage>
</organism>
<sequence length="242" mass="24567">HRGDPSGAAGELGDEPALLPGGDDGGRRAAHDPAVLRRPGHRARRLRAAGRAADPGRRGHGPVDLRRGHAPRGGPVGPVARHGGAGARSLGDRRRDAGAGALPRRAGDQRGAGRHALPGHPGAGGRRALPRLLPDQGLRSHAPGAPGGADPGLAPAGDARPRGHGRLGAREQHAPPVREDARRGPAGLRRGARRRRRGGRGDGTCVRARRAVAPGGVRCRGAEHAAAVRGVREGGGGVWGAV</sequence>
<feature type="region of interest" description="Disordered" evidence="1">
    <location>
        <begin position="1"/>
        <end position="205"/>
    </location>
</feature>
<dbReference type="EMBL" id="CADCTX010000178">
    <property type="protein sequence ID" value="CAA9305222.1"/>
    <property type="molecule type" value="Genomic_DNA"/>
</dbReference>
<feature type="non-terminal residue" evidence="2">
    <location>
        <position position="242"/>
    </location>
</feature>
<gene>
    <name evidence="2" type="ORF">AVDCRST_MAG40-619</name>
</gene>
<feature type="non-terminal residue" evidence="2">
    <location>
        <position position="1"/>
    </location>
</feature>
<feature type="compositionally biased region" description="Basic and acidic residues" evidence="1">
    <location>
        <begin position="54"/>
        <end position="67"/>
    </location>
</feature>
<dbReference type="AlphaFoldDB" id="A0A6J4KGP6"/>
<feature type="compositionally biased region" description="Basic and acidic residues" evidence="1">
    <location>
        <begin position="168"/>
        <end position="183"/>
    </location>
</feature>
<accession>A0A6J4KGP6</accession>